<evidence type="ECO:0000313" key="2">
    <source>
        <dbReference type="Proteomes" id="UP000655523"/>
    </source>
</evidence>
<protein>
    <submittedName>
        <fullName evidence="1">Uncharacterized protein</fullName>
    </submittedName>
</protein>
<proteinExistence type="predicted"/>
<dbReference type="RefSeq" id="WP_172178165.1">
    <property type="nucleotide sequence ID" value="NZ_WOEZ01000295.1"/>
</dbReference>
<sequence length="93" mass="10086">MRRTYGYRDFTIELEVESVGGIARGNGLSVPEGYIGVFHIFLGARPATIQPLRFGRDNGCPVPTEVETLMRGHVVAQRIVGGTITASTARPAR</sequence>
<reference evidence="1 2" key="1">
    <citation type="submission" date="2019-11" db="EMBL/GenBank/DDBJ databases">
        <title>Metabolism of dissolved organic matter in forest soils.</title>
        <authorList>
            <person name="Cyle K.T."/>
            <person name="Wilhelm R.C."/>
            <person name="Martinez C.E."/>
        </authorList>
    </citation>
    <scope>NUCLEOTIDE SEQUENCE [LARGE SCALE GENOMIC DNA]</scope>
    <source>
        <strain evidence="1 2">5N</strain>
    </source>
</reference>
<organism evidence="1 2">
    <name type="scientific">Paraburkholderia elongata</name>
    <dbReference type="NCBI Taxonomy" id="2675747"/>
    <lineage>
        <taxon>Bacteria</taxon>
        <taxon>Pseudomonadati</taxon>
        <taxon>Pseudomonadota</taxon>
        <taxon>Betaproteobacteria</taxon>
        <taxon>Burkholderiales</taxon>
        <taxon>Burkholderiaceae</taxon>
        <taxon>Paraburkholderia</taxon>
    </lineage>
</organism>
<evidence type="ECO:0000313" key="1">
    <source>
        <dbReference type="EMBL" id="NPT62020.1"/>
    </source>
</evidence>
<gene>
    <name evidence="1" type="ORF">GNZ13_47775</name>
</gene>
<keyword evidence="2" id="KW-1185">Reference proteome</keyword>
<dbReference type="EMBL" id="WOEZ01000295">
    <property type="protein sequence ID" value="NPT62020.1"/>
    <property type="molecule type" value="Genomic_DNA"/>
</dbReference>
<dbReference type="AlphaFoldDB" id="A0A972SQE0"/>
<dbReference type="Proteomes" id="UP000655523">
    <property type="component" value="Unassembled WGS sequence"/>
</dbReference>
<accession>A0A972SQE0</accession>
<name>A0A972SQE0_9BURK</name>
<comment type="caution">
    <text evidence="1">The sequence shown here is derived from an EMBL/GenBank/DDBJ whole genome shotgun (WGS) entry which is preliminary data.</text>
</comment>